<dbReference type="EMBL" id="JAUPEV010000005">
    <property type="protein sequence ID" value="MDO7253128.1"/>
    <property type="molecule type" value="Genomic_DNA"/>
</dbReference>
<protein>
    <submittedName>
        <fullName evidence="3">Flp family type IVb pilin</fullName>
    </submittedName>
</protein>
<keyword evidence="5" id="KW-1185">Reference proteome</keyword>
<dbReference type="Pfam" id="PF04964">
    <property type="entry name" value="Flp_Fap"/>
    <property type="match status" value="1"/>
</dbReference>
<evidence type="ECO:0000313" key="3">
    <source>
        <dbReference type="EMBL" id="MDP2538746.1"/>
    </source>
</evidence>
<accession>A0AA90TBF5</accession>
<reference evidence="2 4" key="3">
    <citation type="journal article" date="2024" name="Syst. Appl. Microbiol.">
        <title>Helicobacter cappadocius sp. nov., from lizards: The first psychrotrophic Helicobacter species.</title>
        <authorList>
            <person name="Aydin F."/>
            <person name="Tarhane S."/>
            <person name="Karakaya E."/>
            <person name="Abay S."/>
            <person name="Kayman T."/>
            <person name="Guran O."/>
            <person name="Bozkurt E."/>
            <person name="Uzum N."/>
            <person name="Avci A."/>
            <person name="Olgun K."/>
            <person name="Jablonski D."/>
            <person name="Guran C."/>
            <person name="Burcin Saticioglu I."/>
        </authorList>
    </citation>
    <scope>NUCLEOTIDE SEQUENCE [LARGE SCALE GENOMIC DNA]</scope>
    <source>
        <strain evidence="2">Faydin-H75</strain>
        <strain evidence="4">faydin-H76</strain>
    </source>
</reference>
<evidence type="ECO:0000313" key="2">
    <source>
        <dbReference type="EMBL" id="MDO7253128.1"/>
    </source>
</evidence>
<evidence type="ECO:0000256" key="1">
    <source>
        <dbReference type="SAM" id="Phobius"/>
    </source>
</evidence>
<name>A0AA90TBF5_9HELI</name>
<dbReference type="EMBL" id="JAUYZK010000003">
    <property type="protein sequence ID" value="MDP2538746.1"/>
    <property type="molecule type" value="Genomic_DNA"/>
</dbReference>
<dbReference type="AlphaFoldDB" id="A0AA90TBF5"/>
<organism evidence="3 4">
    <name type="scientific">Helicobacter cappadocius</name>
    <dbReference type="NCBI Taxonomy" id="3063998"/>
    <lineage>
        <taxon>Bacteria</taxon>
        <taxon>Pseudomonadati</taxon>
        <taxon>Campylobacterota</taxon>
        <taxon>Epsilonproteobacteria</taxon>
        <taxon>Campylobacterales</taxon>
        <taxon>Helicobacteraceae</taxon>
        <taxon>Helicobacter</taxon>
    </lineage>
</organism>
<keyword evidence="1" id="KW-0812">Transmembrane</keyword>
<comment type="caution">
    <text evidence="3">The sequence shown here is derived from an EMBL/GenBank/DDBJ whole genome shotgun (WGS) entry which is preliminary data.</text>
</comment>
<reference evidence="2" key="2">
    <citation type="submission" date="2023-07" db="EMBL/GenBank/DDBJ databases">
        <authorList>
            <person name="Aydin F."/>
            <person name="Tarhane S."/>
            <person name="Saticioglu I.B."/>
            <person name="Karakaya E."/>
            <person name="Abay S."/>
            <person name="Guran O."/>
            <person name="Bozkurt E."/>
            <person name="Uzum N."/>
            <person name="Olgun K."/>
            <person name="Jablonski D."/>
        </authorList>
    </citation>
    <scope>NUCLEOTIDE SEQUENCE</scope>
    <source>
        <strain evidence="2">Faydin-H75</strain>
    </source>
</reference>
<sequence>MFKKLVRIFHHIQLVAILRGKIFMQSQKGVTAIEYALIAVAISSMLFIVLGSGGEDGLISKIKESFRSIQDGLSISKSQGNK</sequence>
<evidence type="ECO:0000313" key="5">
    <source>
        <dbReference type="Proteomes" id="UP001240777"/>
    </source>
</evidence>
<feature type="transmembrane region" description="Helical" evidence="1">
    <location>
        <begin position="29"/>
        <end position="50"/>
    </location>
</feature>
<dbReference type="Proteomes" id="UP001240777">
    <property type="component" value="Unassembled WGS sequence"/>
</dbReference>
<dbReference type="Proteomes" id="UP001177258">
    <property type="component" value="Unassembled WGS sequence"/>
</dbReference>
<proteinExistence type="predicted"/>
<gene>
    <name evidence="2" type="ORF">Q5I04_04290</name>
    <name evidence="3" type="ORF">Q5I06_02975</name>
</gene>
<keyword evidence="1" id="KW-1133">Transmembrane helix</keyword>
<keyword evidence="1" id="KW-0472">Membrane</keyword>
<dbReference type="InterPro" id="IPR007047">
    <property type="entry name" value="Flp_Fap"/>
</dbReference>
<reference evidence="3 5" key="1">
    <citation type="submission" date="2023-07" db="EMBL/GenBank/DDBJ databases">
        <title>Unpublished Manusciprt.</title>
        <authorList>
            <person name="Aydin F."/>
            <person name="Tarhane S."/>
            <person name="Saticioglu I.B."/>
            <person name="Karakaya E."/>
            <person name="Abay S."/>
            <person name="Guran O."/>
            <person name="Bozkurt E."/>
            <person name="Uzum N."/>
            <person name="Olgun K."/>
            <person name="Jablonski D."/>
        </authorList>
    </citation>
    <scope>NUCLEOTIDE SEQUENCE</scope>
    <source>
        <strain evidence="5">faydin-H75</strain>
        <strain evidence="3">Faydin-H76</strain>
    </source>
</reference>
<evidence type="ECO:0000313" key="4">
    <source>
        <dbReference type="Proteomes" id="UP001177258"/>
    </source>
</evidence>
<dbReference type="RefSeq" id="WP_305516970.1">
    <property type="nucleotide sequence ID" value="NZ_JAUPEV010000005.1"/>
</dbReference>